<name>A0A1X1YCN1_9MYCO</name>
<gene>
    <name evidence="2" type="ORF">AWC16_18440</name>
</gene>
<protein>
    <recommendedName>
        <fullName evidence="1">RNase H type-1 domain-containing protein</fullName>
    </recommendedName>
</protein>
<sequence length="326" mass="35359">MNDVLQRPMPTPRPPRADIAFARPRYIDSVAIAFADRFGPVFRFHAVSTVGSWSGEVEAASIEAAVLDVITRLRMDEPGMDRVRFLVDLGAASRLWRHAPEVSALLPGTTIEMPRAADRPLMDAAEAALAPGTATPANPDSRSDPTLSSVVAATDGSVRGKFTGYGWLASTGEYGLCGFRHSAKQIGSEVVLIAELRAMAGVVRKLRSRHITVLSDSQDAIAMAERWMSGDENLPEGYTTERADGRPAGLVAARQHFRAQRNRLKLTWVKGHQGHPLNEGADALARLARRYAAGAKDLTAVEYHRRAAGLAGAFAAEFRRKQVENP</sequence>
<feature type="domain" description="RNase H type-1" evidence="1">
    <location>
        <begin position="146"/>
        <end position="290"/>
    </location>
</feature>
<dbReference type="Proteomes" id="UP000193866">
    <property type="component" value="Unassembled WGS sequence"/>
</dbReference>
<organism evidence="2 3">
    <name type="scientific">Mycolicibacter longobardus</name>
    <dbReference type="NCBI Taxonomy" id="1108812"/>
    <lineage>
        <taxon>Bacteria</taxon>
        <taxon>Bacillati</taxon>
        <taxon>Actinomycetota</taxon>
        <taxon>Actinomycetes</taxon>
        <taxon>Mycobacteriales</taxon>
        <taxon>Mycobacteriaceae</taxon>
        <taxon>Mycolicibacter</taxon>
    </lineage>
</organism>
<accession>A0A1X1YCN1</accession>
<comment type="caution">
    <text evidence="2">The sequence shown here is derived from an EMBL/GenBank/DDBJ whole genome shotgun (WGS) entry which is preliminary data.</text>
</comment>
<proteinExistence type="predicted"/>
<dbReference type="GO" id="GO:0003676">
    <property type="term" value="F:nucleic acid binding"/>
    <property type="evidence" value="ECO:0007669"/>
    <property type="project" value="InterPro"/>
</dbReference>
<dbReference type="SUPFAM" id="SSF53098">
    <property type="entry name" value="Ribonuclease H-like"/>
    <property type="match status" value="1"/>
</dbReference>
<evidence type="ECO:0000259" key="1">
    <source>
        <dbReference type="PROSITE" id="PS50879"/>
    </source>
</evidence>
<dbReference type="PROSITE" id="PS50879">
    <property type="entry name" value="RNASE_H_1"/>
    <property type="match status" value="1"/>
</dbReference>
<dbReference type="STRING" id="1108812.AWC16_18440"/>
<evidence type="ECO:0000313" key="2">
    <source>
        <dbReference type="EMBL" id="ORW08801.1"/>
    </source>
</evidence>
<reference evidence="2 3" key="1">
    <citation type="submission" date="2016-01" db="EMBL/GenBank/DDBJ databases">
        <title>The new phylogeny of the genus Mycobacterium.</title>
        <authorList>
            <person name="Tarcisio F."/>
            <person name="Conor M."/>
            <person name="Antonella G."/>
            <person name="Elisabetta G."/>
            <person name="Giulia F.S."/>
            <person name="Sara T."/>
            <person name="Anna F."/>
            <person name="Clotilde B."/>
            <person name="Roberto B."/>
            <person name="Veronica D.S."/>
            <person name="Fabio R."/>
            <person name="Monica P."/>
            <person name="Olivier J."/>
            <person name="Enrico T."/>
            <person name="Nicola S."/>
        </authorList>
    </citation>
    <scope>NUCLEOTIDE SEQUENCE [LARGE SCALE GENOMIC DNA]</scope>
    <source>
        <strain evidence="2 3">DSM 45394</strain>
    </source>
</reference>
<dbReference type="InterPro" id="IPR036397">
    <property type="entry name" value="RNaseH_sf"/>
</dbReference>
<dbReference type="GO" id="GO:0004523">
    <property type="term" value="F:RNA-DNA hybrid ribonuclease activity"/>
    <property type="evidence" value="ECO:0007669"/>
    <property type="project" value="InterPro"/>
</dbReference>
<dbReference type="InterPro" id="IPR012337">
    <property type="entry name" value="RNaseH-like_sf"/>
</dbReference>
<keyword evidence="3" id="KW-1185">Reference proteome</keyword>
<evidence type="ECO:0000313" key="3">
    <source>
        <dbReference type="Proteomes" id="UP000193866"/>
    </source>
</evidence>
<dbReference type="Pfam" id="PF00075">
    <property type="entry name" value="RNase_H"/>
    <property type="match status" value="1"/>
</dbReference>
<dbReference type="EMBL" id="LQPG01000033">
    <property type="protein sequence ID" value="ORW08801.1"/>
    <property type="molecule type" value="Genomic_DNA"/>
</dbReference>
<dbReference type="AlphaFoldDB" id="A0A1X1YCN1"/>
<dbReference type="InterPro" id="IPR002156">
    <property type="entry name" value="RNaseH_domain"/>
</dbReference>
<dbReference type="Gene3D" id="3.30.420.10">
    <property type="entry name" value="Ribonuclease H-like superfamily/Ribonuclease H"/>
    <property type="match status" value="1"/>
</dbReference>